<dbReference type="EMBL" id="CADEAL010000880">
    <property type="protein sequence ID" value="CAB1426343.1"/>
    <property type="molecule type" value="Genomic_DNA"/>
</dbReference>
<feature type="compositionally biased region" description="Basic and acidic residues" evidence="1">
    <location>
        <begin position="64"/>
        <end position="81"/>
    </location>
</feature>
<comment type="caution">
    <text evidence="2">The sequence shown here is derived from an EMBL/GenBank/DDBJ whole genome shotgun (WGS) entry which is preliminary data.</text>
</comment>
<evidence type="ECO:0000313" key="3">
    <source>
        <dbReference type="Proteomes" id="UP001153269"/>
    </source>
</evidence>
<evidence type="ECO:0000256" key="1">
    <source>
        <dbReference type="SAM" id="MobiDB-lite"/>
    </source>
</evidence>
<protein>
    <submittedName>
        <fullName evidence="2">Uncharacterized protein</fullName>
    </submittedName>
</protein>
<dbReference type="Proteomes" id="UP001153269">
    <property type="component" value="Unassembled WGS sequence"/>
</dbReference>
<reference evidence="2" key="1">
    <citation type="submission" date="2020-03" db="EMBL/GenBank/DDBJ databases">
        <authorList>
            <person name="Weist P."/>
        </authorList>
    </citation>
    <scope>NUCLEOTIDE SEQUENCE</scope>
</reference>
<feature type="region of interest" description="Disordered" evidence="1">
    <location>
        <begin position="59"/>
        <end position="112"/>
    </location>
</feature>
<name>A0A9N7UAA3_PLEPL</name>
<evidence type="ECO:0000313" key="2">
    <source>
        <dbReference type="EMBL" id="CAB1426343.1"/>
    </source>
</evidence>
<dbReference type="AlphaFoldDB" id="A0A9N7UAA3"/>
<organism evidence="2 3">
    <name type="scientific">Pleuronectes platessa</name>
    <name type="common">European plaice</name>
    <dbReference type="NCBI Taxonomy" id="8262"/>
    <lineage>
        <taxon>Eukaryota</taxon>
        <taxon>Metazoa</taxon>
        <taxon>Chordata</taxon>
        <taxon>Craniata</taxon>
        <taxon>Vertebrata</taxon>
        <taxon>Euteleostomi</taxon>
        <taxon>Actinopterygii</taxon>
        <taxon>Neopterygii</taxon>
        <taxon>Teleostei</taxon>
        <taxon>Neoteleostei</taxon>
        <taxon>Acanthomorphata</taxon>
        <taxon>Carangaria</taxon>
        <taxon>Pleuronectiformes</taxon>
        <taxon>Pleuronectoidei</taxon>
        <taxon>Pleuronectidae</taxon>
        <taxon>Pleuronectes</taxon>
    </lineage>
</organism>
<proteinExistence type="predicted"/>
<gene>
    <name evidence="2" type="ORF">PLEPLA_LOCUS14279</name>
</gene>
<keyword evidence="3" id="KW-1185">Reference proteome</keyword>
<feature type="compositionally biased region" description="Basic and acidic residues" evidence="1">
    <location>
        <begin position="88"/>
        <end position="109"/>
    </location>
</feature>
<accession>A0A9N7UAA3</accession>
<sequence length="118" mass="13083">MEVDAGGGRWKMAEEGVMGGQGGSAGALWGGRSYVTALVGTLISFPVILTHTYTHIHIHTHHSTRTEDGVTRQRGTCERTTAKKKKEGRTESKERSQESIRQEEEQDPGRRKRCCVLC</sequence>